<evidence type="ECO:0000256" key="1">
    <source>
        <dbReference type="ARBA" id="ARBA00000971"/>
    </source>
</evidence>
<evidence type="ECO:0000256" key="13">
    <source>
        <dbReference type="PROSITE-ProRule" id="PRU00277"/>
    </source>
</evidence>
<evidence type="ECO:0000256" key="11">
    <source>
        <dbReference type="ARBA" id="ARBA00029986"/>
    </source>
</evidence>
<comment type="domain">
    <text evidence="12">Consists of 3 domains; the N-terminus binds the ribosome, the middle domain has PPIase activity, while the C-terminus has intrinsic chaperone activity on its own.</text>
</comment>
<keyword evidence="18" id="KW-1185">Reference proteome</keyword>
<dbReference type="InterPro" id="IPR001179">
    <property type="entry name" value="PPIase_FKBP_dom"/>
</dbReference>
<dbReference type="GO" id="GO:0051083">
    <property type="term" value="P:'de novo' cotranslational protein folding"/>
    <property type="evidence" value="ECO:0007669"/>
    <property type="project" value="TreeGrafter"/>
</dbReference>
<dbReference type="InterPro" id="IPR036611">
    <property type="entry name" value="Trigger_fac_ribosome-bd_sf"/>
</dbReference>
<dbReference type="GO" id="GO:0043335">
    <property type="term" value="P:protein unfolding"/>
    <property type="evidence" value="ECO:0007669"/>
    <property type="project" value="TreeGrafter"/>
</dbReference>
<dbReference type="PROSITE" id="PS50059">
    <property type="entry name" value="FKBP_PPIASE"/>
    <property type="match status" value="1"/>
</dbReference>
<dbReference type="SUPFAM" id="SSF102735">
    <property type="entry name" value="Trigger factor ribosome-binding domain"/>
    <property type="match status" value="1"/>
</dbReference>
<keyword evidence="9 12" id="KW-0131">Cell cycle</keyword>
<feature type="compositionally biased region" description="Basic residues" evidence="15">
    <location>
        <begin position="495"/>
        <end position="506"/>
    </location>
</feature>
<feature type="compositionally biased region" description="Acidic residues" evidence="15">
    <location>
        <begin position="436"/>
        <end position="446"/>
    </location>
</feature>
<dbReference type="HAMAP" id="MF_00303">
    <property type="entry name" value="Trigger_factor_Tig"/>
    <property type="match status" value="1"/>
</dbReference>
<dbReference type="NCBIfam" id="TIGR00115">
    <property type="entry name" value="tig"/>
    <property type="match status" value="1"/>
</dbReference>
<protein>
    <recommendedName>
        <fullName evidence="4 12">Trigger factor</fullName>
        <shortName evidence="12">TF</shortName>
        <ecNumber evidence="3 12">5.2.1.8</ecNumber>
    </recommendedName>
    <alternativeName>
        <fullName evidence="11 12">PPIase</fullName>
    </alternativeName>
</protein>
<keyword evidence="5 12" id="KW-0132">Cell division</keyword>
<dbReference type="FunFam" id="3.10.50.40:FF:000001">
    <property type="entry name" value="Trigger factor"/>
    <property type="match status" value="1"/>
</dbReference>
<proteinExistence type="inferred from homology"/>
<organism evidence="17 18">
    <name type="scientific">Pontixanthobacter luteolus</name>
    <dbReference type="NCBI Taxonomy" id="295089"/>
    <lineage>
        <taxon>Bacteria</taxon>
        <taxon>Pseudomonadati</taxon>
        <taxon>Pseudomonadota</taxon>
        <taxon>Alphaproteobacteria</taxon>
        <taxon>Sphingomonadales</taxon>
        <taxon>Erythrobacteraceae</taxon>
        <taxon>Pontixanthobacter</taxon>
    </lineage>
</organism>
<dbReference type="GO" id="GO:0051301">
    <property type="term" value="P:cell division"/>
    <property type="evidence" value="ECO:0007669"/>
    <property type="project" value="UniProtKB-KW"/>
</dbReference>
<dbReference type="EMBL" id="WTYP01000001">
    <property type="protein sequence ID" value="MXP47331.1"/>
    <property type="molecule type" value="Genomic_DNA"/>
</dbReference>
<dbReference type="Pfam" id="PF05698">
    <property type="entry name" value="Trigger_C"/>
    <property type="match status" value="1"/>
</dbReference>
<dbReference type="Pfam" id="PF05697">
    <property type="entry name" value="Trigger_N"/>
    <property type="match status" value="1"/>
</dbReference>
<dbReference type="Gene3D" id="3.30.70.1050">
    <property type="entry name" value="Trigger factor ribosome-binding domain"/>
    <property type="match status" value="1"/>
</dbReference>
<dbReference type="SUPFAM" id="SSF54534">
    <property type="entry name" value="FKBP-like"/>
    <property type="match status" value="1"/>
</dbReference>
<evidence type="ECO:0000256" key="2">
    <source>
        <dbReference type="ARBA" id="ARBA00005464"/>
    </source>
</evidence>
<dbReference type="GO" id="GO:0015031">
    <property type="term" value="P:protein transport"/>
    <property type="evidence" value="ECO:0007669"/>
    <property type="project" value="UniProtKB-UniRule"/>
</dbReference>
<dbReference type="InterPro" id="IPR008880">
    <property type="entry name" value="Trigger_fac_C"/>
</dbReference>
<dbReference type="InterPro" id="IPR008881">
    <property type="entry name" value="Trigger_fac_ribosome-bd_bac"/>
</dbReference>
<gene>
    <name evidence="12" type="primary">tig</name>
    <name evidence="17" type="ORF">GRI43_07990</name>
</gene>
<feature type="compositionally biased region" description="Basic residues" evidence="15">
    <location>
        <begin position="451"/>
        <end position="461"/>
    </location>
</feature>
<dbReference type="EC" id="5.2.1.8" evidence="3 12"/>
<dbReference type="GO" id="GO:0005737">
    <property type="term" value="C:cytoplasm"/>
    <property type="evidence" value="ECO:0007669"/>
    <property type="project" value="UniProtKB-SubCell"/>
</dbReference>
<dbReference type="Gene3D" id="1.10.3120.10">
    <property type="entry name" value="Trigger factor, C-terminal domain"/>
    <property type="match status" value="1"/>
</dbReference>
<comment type="function">
    <text evidence="10 12">Involved in protein export. Acts as a chaperone by maintaining the newly synthesized protein in an open conformation. Functions as a peptidyl-prolyl cis-trans isomerase.</text>
</comment>
<evidence type="ECO:0000313" key="17">
    <source>
        <dbReference type="EMBL" id="MXP47331.1"/>
    </source>
</evidence>
<evidence type="ECO:0000259" key="16">
    <source>
        <dbReference type="PROSITE" id="PS50059"/>
    </source>
</evidence>
<comment type="caution">
    <text evidence="17">The sequence shown here is derived from an EMBL/GenBank/DDBJ whole genome shotgun (WGS) entry which is preliminary data.</text>
</comment>
<dbReference type="InterPro" id="IPR027304">
    <property type="entry name" value="Trigger_fact/SurA_dom_sf"/>
</dbReference>
<dbReference type="OrthoDB" id="9767721at2"/>
<evidence type="ECO:0000256" key="7">
    <source>
        <dbReference type="ARBA" id="ARBA00023186"/>
    </source>
</evidence>
<keyword evidence="6 12" id="KW-0697">Rotamase</keyword>
<accession>A0A6I4V239</accession>
<evidence type="ECO:0000256" key="3">
    <source>
        <dbReference type="ARBA" id="ARBA00013194"/>
    </source>
</evidence>
<dbReference type="Proteomes" id="UP000471435">
    <property type="component" value="Unassembled WGS sequence"/>
</dbReference>
<evidence type="ECO:0000256" key="12">
    <source>
        <dbReference type="HAMAP-Rule" id="MF_00303"/>
    </source>
</evidence>
<evidence type="ECO:0000313" key="18">
    <source>
        <dbReference type="Proteomes" id="UP000471435"/>
    </source>
</evidence>
<reference evidence="17 18" key="1">
    <citation type="submission" date="2019-12" db="EMBL/GenBank/DDBJ databases">
        <title>Genomic-based taxomic classification of the family Erythrobacteraceae.</title>
        <authorList>
            <person name="Xu L."/>
        </authorList>
    </citation>
    <scope>NUCLEOTIDE SEQUENCE [LARGE SCALE GENOMIC DNA]</scope>
    <source>
        <strain evidence="17 18">SW-109</strain>
    </source>
</reference>
<comment type="subcellular location">
    <subcellularLocation>
        <location evidence="12">Cytoplasm</location>
    </subcellularLocation>
    <text evidence="12">About half TF is bound to the ribosome near the polypeptide exit tunnel while the other half is free in the cytoplasm.</text>
</comment>
<dbReference type="PANTHER" id="PTHR30560:SF3">
    <property type="entry name" value="TRIGGER FACTOR-LIKE PROTEIN TIG, CHLOROPLASTIC"/>
    <property type="match status" value="1"/>
</dbReference>
<dbReference type="InterPro" id="IPR005215">
    <property type="entry name" value="Trig_fac"/>
</dbReference>
<dbReference type="InterPro" id="IPR046357">
    <property type="entry name" value="PPIase_dom_sf"/>
</dbReference>
<sequence>MQIKETTNEGLKRAYQVTIPAADIASRIDAEVKKIAPQVKMPGFRPGKVPANLVKKMHGEQLHAQTVNDVIRESVDGLMKEKALRPAMQPAIDLEEGYEEGKDAKLTIELEVLPEIETPEIENLKLERLSVPVKDEAVEEALKNIADQQKSYKDAAKTRKSKDGDQLIIDFVGSIDGEEFEGGKAEDAPLVIGSGQFIPGFEEQLSGVKTGDEKTITVTFPEDYPAEHLAGKDAQFAVTVKQVKVEGETKLDDDFATSLGLDSLDKLKELLKGQLEQETNGLTRTQMKRQLLDQLAAGHDFPVPEKMVDAEFEQIWAQLQQEAAKDENPEQAQKEIEDEKDDYRNIAERRVRLGLLLSEIGQKNGVEVTQQEMSMLIQQAAQQYRDEDRERFIQYVQQEPMAAAQLRAPLYEDKVVDFLFDKADVTEREVTKEELEAAIEADEEAEETKAKTKAPAKKKAAAKKDAPKKEAAKKAPAKKAPAKKAAAKDDEKKPAAKKAPAKKAPAKKADAKKPAAKKAAPKKK</sequence>
<evidence type="ECO:0000256" key="4">
    <source>
        <dbReference type="ARBA" id="ARBA00016902"/>
    </source>
</evidence>
<feature type="compositionally biased region" description="Basic and acidic residues" evidence="15">
    <location>
        <begin position="462"/>
        <end position="473"/>
    </location>
</feature>
<dbReference type="PANTHER" id="PTHR30560">
    <property type="entry name" value="TRIGGER FACTOR CHAPERONE AND PEPTIDYL-PROLYL CIS/TRANS ISOMERASE"/>
    <property type="match status" value="1"/>
</dbReference>
<feature type="domain" description="PPIase FKBP-type" evidence="16">
    <location>
        <begin position="164"/>
        <end position="246"/>
    </location>
</feature>
<dbReference type="Gene3D" id="3.10.50.40">
    <property type="match status" value="1"/>
</dbReference>
<dbReference type="InterPro" id="IPR037041">
    <property type="entry name" value="Trigger_fac_C_sf"/>
</dbReference>
<evidence type="ECO:0000256" key="15">
    <source>
        <dbReference type="SAM" id="MobiDB-lite"/>
    </source>
</evidence>
<dbReference type="GO" id="GO:0043022">
    <property type="term" value="F:ribosome binding"/>
    <property type="evidence" value="ECO:0007669"/>
    <property type="project" value="TreeGrafter"/>
</dbReference>
<keyword evidence="7 12" id="KW-0143">Chaperone</keyword>
<name>A0A6I4V239_9SPHN</name>
<dbReference type="AlphaFoldDB" id="A0A6I4V239"/>
<evidence type="ECO:0000256" key="9">
    <source>
        <dbReference type="ARBA" id="ARBA00023306"/>
    </source>
</evidence>
<dbReference type="SUPFAM" id="SSF109998">
    <property type="entry name" value="Triger factor/SurA peptide-binding domain-like"/>
    <property type="match status" value="1"/>
</dbReference>
<keyword evidence="8 12" id="KW-0413">Isomerase</keyword>
<evidence type="ECO:0000256" key="6">
    <source>
        <dbReference type="ARBA" id="ARBA00023110"/>
    </source>
</evidence>
<evidence type="ECO:0000256" key="14">
    <source>
        <dbReference type="RuleBase" id="RU003914"/>
    </source>
</evidence>
<evidence type="ECO:0000256" key="10">
    <source>
        <dbReference type="ARBA" id="ARBA00024849"/>
    </source>
</evidence>
<evidence type="ECO:0000256" key="5">
    <source>
        <dbReference type="ARBA" id="ARBA00022618"/>
    </source>
</evidence>
<dbReference type="GO" id="GO:0003755">
    <property type="term" value="F:peptidyl-prolyl cis-trans isomerase activity"/>
    <property type="evidence" value="ECO:0007669"/>
    <property type="project" value="UniProtKB-UniRule"/>
</dbReference>
<dbReference type="RefSeq" id="WP_160730461.1">
    <property type="nucleotide sequence ID" value="NZ_WTYP01000001.1"/>
</dbReference>
<keyword evidence="12" id="KW-0963">Cytoplasm</keyword>
<feature type="compositionally biased region" description="Basic residues" evidence="15">
    <location>
        <begin position="514"/>
        <end position="524"/>
    </location>
</feature>
<dbReference type="GO" id="GO:0044183">
    <property type="term" value="F:protein folding chaperone"/>
    <property type="evidence" value="ECO:0007669"/>
    <property type="project" value="TreeGrafter"/>
</dbReference>
<feature type="region of interest" description="Disordered" evidence="15">
    <location>
        <begin position="436"/>
        <end position="524"/>
    </location>
</feature>
<comment type="catalytic activity">
    <reaction evidence="1 12 13">
        <text>[protein]-peptidylproline (omega=180) = [protein]-peptidylproline (omega=0)</text>
        <dbReference type="Rhea" id="RHEA:16237"/>
        <dbReference type="Rhea" id="RHEA-COMP:10747"/>
        <dbReference type="Rhea" id="RHEA-COMP:10748"/>
        <dbReference type="ChEBI" id="CHEBI:83833"/>
        <dbReference type="ChEBI" id="CHEBI:83834"/>
        <dbReference type="EC" id="5.2.1.8"/>
    </reaction>
</comment>
<evidence type="ECO:0000256" key="8">
    <source>
        <dbReference type="ARBA" id="ARBA00023235"/>
    </source>
</evidence>
<dbReference type="Pfam" id="PF00254">
    <property type="entry name" value="FKBP_C"/>
    <property type="match status" value="1"/>
</dbReference>
<comment type="similarity">
    <text evidence="2 12 14">Belongs to the FKBP-type PPIase family. Tig subfamily.</text>
</comment>